<organism evidence="1 2">
    <name type="scientific">Candidatus Nomurabacteria bacterium GWB1_40_6</name>
    <dbReference type="NCBI Taxonomy" id="1801727"/>
    <lineage>
        <taxon>Bacteria</taxon>
        <taxon>Candidatus Nomuraibacteriota</taxon>
    </lineage>
</organism>
<protein>
    <submittedName>
        <fullName evidence="1">Uncharacterized protein</fullName>
    </submittedName>
</protein>
<evidence type="ECO:0000313" key="2">
    <source>
        <dbReference type="Proteomes" id="UP000176484"/>
    </source>
</evidence>
<name>A0A1F6TMF9_9BACT</name>
<sequence length="180" mass="21224">MGNRRLYGEKVFEVNQIDKYDDVWHLIGFFRDGSIKSEYRMERRVRVNPDFRWDGVKAISFKENHVYECESIGRVTRRHMYGTGNWYVSPYCREGRWKARGKFAFEEFTVINGNDGNIIALEDGKLCSCKYHPFMTHRCLACGFEGCYSCLYSHVDQMGASHTYRRFQFVDGQGKITFKV</sequence>
<accession>A0A1F6TMF9</accession>
<dbReference type="AlphaFoldDB" id="A0A1F6TMF9"/>
<dbReference type="EMBL" id="MFTD01000024">
    <property type="protein sequence ID" value="OGI46323.1"/>
    <property type="molecule type" value="Genomic_DNA"/>
</dbReference>
<proteinExistence type="predicted"/>
<gene>
    <name evidence="1" type="ORF">A2121_01625</name>
</gene>
<comment type="caution">
    <text evidence="1">The sequence shown here is derived from an EMBL/GenBank/DDBJ whole genome shotgun (WGS) entry which is preliminary data.</text>
</comment>
<dbReference type="Proteomes" id="UP000176484">
    <property type="component" value="Unassembled WGS sequence"/>
</dbReference>
<reference evidence="1 2" key="1">
    <citation type="journal article" date="2016" name="Nat. Commun.">
        <title>Thousands of microbial genomes shed light on interconnected biogeochemical processes in an aquifer system.</title>
        <authorList>
            <person name="Anantharaman K."/>
            <person name="Brown C.T."/>
            <person name="Hug L.A."/>
            <person name="Sharon I."/>
            <person name="Castelle C.J."/>
            <person name="Probst A.J."/>
            <person name="Thomas B.C."/>
            <person name="Singh A."/>
            <person name="Wilkins M.J."/>
            <person name="Karaoz U."/>
            <person name="Brodie E.L."/>
            <person name="Williams K.H."/>
            <person name="Hubbard S.S."/>
            <person name="Banfield J.F."/>
        </authorList>
    </citation>
    <scope>NUCLEOTIDE SEQUENCE [LARGE SCALE GENOMIC DNA]</scope>
</reference>
<evidence type="ECO:0000313" key="1">
    <source>
        <dbReference type="EMBL" id="OGI46323.1"/>
    </source>
</evidence>